<dbReference type="GO" id="GO:0003677">
    <property type="term" value="F:DNA binding"/>
    <property type="evidence" value="ECO:0007669"/>
    <property type="project" value="InterPro"/>
</dbReference>
<keyword evidence="3" id="KW-1185">Reference proteome</keyword>
<gene>
    <name evidence="2" type="ORF">JZ786_19620</name>
</gene>
<dbReference type="InterPro" id="IPR002559">
    <property type="entry name" value="Transposase_11"/>
</dbReference>
<dbReference type="PANTHER" id="PTHR33258:SF1">
    <property type="entry name" value="TRANSPOSASE INSL FOR INSERTION SEQUENCE ELEMENT IS186A-RELATED"/>
    <property type="match status" value="1"/>
</dbReference>
<name>A0A9X7Z6R2_9BACL</name>
<dbReference type="GO" id="GO:0004803">
    <property type="term" value="F:transposase activity"/>
    <property type="evidence" value="ECO:0007669"/>
    <property type="project" value="InterPro"/>
</dbReference>
<evidence type="ECO:0000313" key="3">
    <source>
        <dbReference type="Proteomes" id="UP000663505"/>
    </source>
</evidence>
<evidence type="ECO:0000313" key="2">
    <source>
        <dbReference type="EMBL" id="QSO46636.1"/>
    </source>
</evidence>
<accession>A0A9X7Z6R2</accession>
<organism evidence="2 3">
    <name type="scientific">Alicyclobacillus mengziensis</name>
    <dbReference type="NCBI Taxonomy" id="2931921"/>
    <lineage>
        <taxon>Bacteria</taxon>
        <taxon>Bacillati</taxon>
        <taxon>Bacillota</taxon>
        <taxon>Bacilli</taxon>
        <taxon>Bacillales</taxon>
        <taxon>Alicyclobacillaceae</taxon>
        <taxon>Alicyclobacillus</taxon>
    </lineage>
</organism>
<feature type="domain" description="Transposase IS4-like" evidence="1">
    <location>
        <begin position="11"/>
        <end position="69"/>
    </location>
</feature>
<dbReference type="EMBL" id="CP071182">
    <property type="protein sequence ID" value="QSO46636.1"/>
    <property type="molecule type" value="Genomic_DNA"/>
</dbReference>
<dbReference type="Pfam" id="PF01609">
    <property type="entry name" value="DDE_Tnp_1"/>
    <property type="match status" value="1"/>
</dbReference>
<dbReference type="SUPFAM" id="SSF53098">
    <property type="entry name" value="Ribonuclease H-like"/>
    <property type="match status" value="1"/>
</dbReference>
<dbReference type="GO" id="GO:0006313">
    <property type="term" value="P:DNA transposition"/>
    <property type="evidence" value="ECO:0007669"/>
    <property type="project" value="InterPro"/>
</dbReference>
<dbReference type="Proteomes" id="UP000663505">
    <property type="component" value="Chromosome"/>
</dbReference>
<evidence type="ECO:0000259" key="1">
    <source>
        <dbReference type="Pfam" id="PF01609"/>
    </source>
</evidence>
<sequence length="93" mass="10949">MDSEGNLVLILTNDLTLSAVEVSDLYRKRWQIELFLKWVKQHLKVKNLYGKSENAVFNQLRTALIAFCLLLLLQLRVKYSGRFDAATVRQWRH</sequence>
<protein>
    <submittedName>
        <fullName evidence="2">Transposase</fullName>
    </submittedName>
</protein>
<dbReference type="InterPro" id="IPR012337">
    <property type="entry name" value="RNaseH-like_sf"/>
</dbReference>
<dbReference type="KEGG" id="afx:JZ786_19620"/>
<dbReference type="PANTHER" id="PTHR33258">
    <property type="entry name" value="TRANSPOSASE INSL FOR INSERTION SEQUENCE ELEMENT IS186A-RELATED"/>
    <property type="match status" value="1"/>
</dbReference>
<dbReference type="AlphaFoldDB" id="A0A9X7Z6R2"/>
<proteinExistence type="predicted"/>
<dbReference type="RefSeq" id="WP_206656001.1">
    <property type="nucleotide sequence ID" value="NZ_CP071182.1"/>
</dbReference>
<reference evidence="2 3" key="1">
    <citation type="submission" date="2021-02" db="EMBL/GenBank/DDBJ databases">
        <title>Alicyclobacillus curvatus sp. nov. and Alicyclobacillus mengziensis sp. nov., two acidophilic bacteria isolated from acid mine drainage.</title>
        <authorList>
            <person name="Huang Y."/>
        </authorList>
    </citation>
    <scope>NUCLEOTIDE SEQUENCE [LARGE SCALE GENOMIC DNA]</scope>
    <source>
        <strain evidence="2 3">S30H14</strain>
    </source>
</reference>